<dbReference type="Proteomes" id="UP000623467">
    <property type="component" value="Unassembled WGS sequence"/>
</dbReference>
<accession>A0A8H6ZME4</accession>
<feature type="domain" description="Glycosyltransferase 61 catalytic" evidence="2">
    <location>
        <begin position="308"/>
        <end position="368"/>
    </location>
</feature>
<dbReference type="OrthoDB" id="529273at2759"/>
<keyword evidence="4" id="KW-1185">Reference proteome</keyword>
<dbReference type="GO" id="GO:0016757">
    <property type="term" value="F:glycosyltransferase activity"/>
    <property type="evidence" value="ECO:0007669"/>
    <property type="project" value="InterPro"/>
</dbReference>
<dbReference type="EMBL" id="JACAZH010000001">
    <property type="protein sequence ID" value="KAF7378140.1"/>
    <property type="molecule type" value="Genomic_DNA"/>
</dbReference>
<dbReference type="Pfam" id="PF04577">
    <property type="entry name" value="Glyco_transf_61"/>
    <property type="match status" value="1"/>
</dbReference>
<feature type="transmembrane region" description="Helical" evidence="1">
    <location>
        <begin position="7"/>
        <end position="28"/>
    </location>
</feature>
<name>A0A8H6ZME4_9AGAR</name>
<keyword evidence="1" id="KW-0812">Transmembrane</keyword>
<evidence type="ECO:0000259" key="2">
    <source>
        <dbReference type="Pfam" id="PF04577"/>
    </source>
</evidence>
<evidence type="ECO:0000256" key="1">
    <source>
        <dbReference type="SAM" id="Phobius"/>
    </source>
</evidence>
<evidence type="ECO:0000313" key="4">
    <source>
        <dbReference type="Proteomes" id="UP000623467"/>
    </source>
</evidence>
<keyword evidence="1" id="KW-1133">Transmembrane helix</keyword>
<proteinExistence type="predicted"/>
<comment type="caution">
    <text evidence="3">The sequence shown here is derived from an EMBL/GenBank/DDBJ whole genome shotgun (WGS) entry which is preliminary data.</text>
</comment>
<gene>
    <name evidence="3" type="ORF">MSAN_00238500</name>
</gene>
<organism evidence="3 4">
    <name type="scientific">Mycena sanguinolenta</name>
    <dbReference type="NCBI Taxonomy" id="230812"/>
    <lineage>
        <taxon>Eukaryota</taxon>
        <taxon>Fungi</taxon>
        <taxon>Dikarya</taxon>
        <taxon>Basidiomycota</taxon>
        <taxon>Agaricomycotina</taxon>
        <taxon>Agaricomycetes</taxon>
        <taxon>Agaricomycetidae</taxon>
        <taxon>Agaricales</taxon>
        <taxon>Marasmiineae</taxon>
        <taxon>Mycenaceae</taxon>
        <taxon>Mycena</taxon>
    </lineage>
</organism>
<sequence length="459" mass="51400">MAQTRYGLRIVRIILLFTILALVVYYNLKSGVDSIEPPSPIPAPKPPPTQTPLPSDYYGWTLTTIPNGTHVPGFTLLDHLYLRNGTFYVVTLDRASFPFRENLLSRPVETQLRFIAPGWQDAGRILGTASGVLGLETKYMKDFSVIVYDPPELMKDYFHWFGEVILGAWRVYSHISPDEPAMSATPPKHLPLPRHFILPFMGRGDLAGSHGALMRAAFPYVTIEWSDYWDDLKRLDTTVVFDRVMLVNRHAATRSPSGSVPWSSSMIAGAMNVTVPPNFLGSCAEYAVAGHALLEEGFDRRLSAEDHDGLIEALRELHAEGICDVRVVTLERMTLREQIHVAARTSILIGVHGSELNLQLWMPGSTVIEIFAPNGYSFDNELVARNMGLRHYAVWNDTFVTYDKGSYHPTVNFSDGFDGVIPVHGPTVSSIIRSRLPAQPAWKYRTILPGTAWYDWSLT</sequence>
<evidence type="ECO:0000313" key="3">
    <source>
        <dbReference type="EMBL" id="KAF7378140.1"/>
    </source>
</evidence>
<keyword evidence="3" id="KW-0808">Transferase</keyword>
<keyword evidence="1" id="KW-0472">Membrane</keyword>
<dbReference type="AlphaFoldDB" id="A0A8H6ZME4"/>
<dbReference type="InterPro" id="IPR049625">
    <property type="entry name" value="Glyco_transf_61_cat"/>
</dbReference>
<reference evidence="3" key="1">
    <citation type="submission" date="2020-05" db="EMBL/GenBank/DDBJ databases">
        <title>Mycena genomes resolve the evolution of fungal bioluminescence.</title>
        <authorList>
            <person name="Tsai I.J."/>
        </authorList>
    </citation>
    <scope>NUCLEOTIDE SEQUENCE</scope>
    <source>
        <strain evidence="3">160909Yilan</strain>
    </source>
</reference>
<protein>
    <submittedName>
        <fullName evidence="3">EGF domain-specific O-linked N-acetylglucosamine transferase</fullName>
    </submittedName>
</protein>